<sequence>MKPPSPRATRGQMLQACVRWVSGQPYVIAGQPPGEVPGRELVAALPEGMIGGCGGGGSGGMKSEYWRTRHSVFARTKMPSSVVAPHSFVSPRCVPGTTWADGMEFRRYQATHHSPPAKAKPDSIPSEKSPSRGFRTWESCLDDAGWSARFYSCISRFSPPSHSGDAPYTHLASPAVKVESRRGWNEMIMEQHRNAKAGEMGDPRENPSSSGIVRHDIQSEGIQRYGGWLGWLRVKKGGGGLLNCEGSRKHVIIQQAGGSRIIVIRHAHQERREIRYVALFSVSRRGRPALQDLCQYQTVMKAYNNTEETIASAKGYDRTGDLQIAAWTGKRMAMCYWAAQQDAARDILTLLSVSVNYGRLCAVVQRPASRHGEPSSISGGSRSLVFACGNRAGRRGFSRRRSKSALAYPSSTLRASMLRAAQNSSSNVPNARMKGGGGGWDIPDETSRPAVSSSTIPICKNPGATPPGIEPGSPRWEASGWSDQRAEKILACCAEREVNRVSSVYAPRATRASREQCKLVTGYDVKYPIQTHSSIAVTPPPLLFMVFPPRIHIPNSPGLFHSQLARPAYLQCVHTVAERLAHSPLTKANRVQSPTASPDFRKWESCRTMPLVGGFSRGSTASPSSLLRAVQISLVVVLCTVTSVEATCGPGAMPAAERHLRLFAVGDGKCERGECGVGRKPEISRAPRRQL</sequence>
<dbReference type="EMBL" id="JARBHB010000016">
    <property type="protein sequence ID" value="KAJ8866366.1"/>
    <property type="molecule type" value="Genomic_DNA"/>
</dbReference>
<reference evidence="2 3" key="1">
    <citation type="submission" date="2023-02" db="EMBL/GenBank/DDBJ databases">
        <title>LHISI_Scaffold_Assembly.</title>
        <authorList>
            <person name="Stuart O.P."/>
            <person name="Cleave R."/>
            <person name="Magrath M.J.L."/>
            <person name="Mikheyev A.S."/>
        </authorList>
    </citation>
    <scope>NUCLEOTIDE SEQUENCE [LARGE SCALE GENOMIC DNA]</scope>
    <source>
        <strain evidence="2">Daus_M_001</strain>
        <tissue evidence="2">Leg muscle</tissue>
    </source>
</reference>
<evidence type="ECO:0000313" key="2">
    <source>
        <dbReference type="EMBL" id="KAJ8866366.1"/>
    </source>
</evidence>
<comment type="caution">
    <text evidence="2">The sequence shown here is derived from an EMBL/GenBank/DDBJ whole genome shotgun (WGS) entry which is preliminary data.</text>
</comment>
<feature type="region of interest" description="Disordered" evidence="1">
    <location>
        <begin position="451"/>
        <end position="478"/>
    </location>
</feature>
<proteinExistence type="predicted"/>
<evidence type="ECO:0000313" key="3">
    <source>
        <dbReference type="Proteomes" id="UP001159363"/>
    </source>
</evidence>
<name>A0ABQ9G4E9_9NEOP</name>
<feature type="region of interest" description="Disordered" evidence="1">
    <location>
        <begin position="110"/>
        <end position="133"/>
    </location>
</feature>
<keyword evidence="3" id="KW-1185">Reference proteome</keyword>
<accession>A0ABQ9G4E9</accession>
<protein>
    <submittedName>
        <fullName evidence="2">Uncharacterized protein</fullName>
    </submittedName>
</protein>
<organism evidence="2 3">
    <name type="scientific">Dryococelus australis</name>
    <dbReference type="NCBI Taxonomy" id="614101"/>
    <lineage>
        <taxon>Eukaryota</taxon>
        <taxon>Metazoa</taxon>
        <taxon>Ecdysozoa</taxon>
        <taxon>Arthropoda</taxon>
        <taxon>Hexapoda</taxon>
        <taxon>Insecta</taxon>
        <taxon>Pterygota</taxon>
        <taxon>Neoptera</taxon>
        <taxon>Polyneoptera</taxon>
        <taxon>Phasmatodea</taxon>
        <taxon>Verophasmatodea</taxon>
        <taxon>Anareolatae</taxon>
        <taxon>Phasmatidae</taxon>
        <taxon>Eurycanthinae</taxon>
        <taxon>Dryococelus</taxon>
    </lineage>
</organism>
<evidence type="ECO:0000256" key="1">
    <source>
        <dbReference type="SAM" id="MobiDB-lite"/>
    </source>
</evidence>
<dbReference type="Proteomes" id="UP001159363">
    <property type="component" value="Chromosome 15"/>
</dbReference>
<gene>
    <name evidence="2" type="ORF">PR048_032209</name>
</gene>